<proteinExistence type="predicted"/>
<dbReference type="Proteomes" id="UP000316213">
    <property type="component" value="Unassembled WGS sequence"/>
</dbReference>
<keyword evidence="2" id="KW-1185">Reference proteome</keyword>
<evidence type="ECO:0000313" key="1">
    <source>
        <dbReference type="EMBL" id="TWU01694.1"/>
    </source>
</evidence>
<reference evidence="1 2" key="1">
    <citation type="submission" date="2019-02" db="EMBL/GenBank/DDBJ databases">
        <title>Deep-cultivation of Planctomycetes and their phenomic and genomic characterization uncovers novel biology.</title>
        <authorList>
            <person name="Wiegand S."/>
            <person name="Jogler M."/>
            <person name="Boedeker C."/>
            <person name="Pinto D."/>
            <person name="Vollmers J."/>
            <person name="Rivas-Marin E."/>
            <person name="Kohn T."/>
            <person name="Peeters S.H."/>
            <person name="Heuer A."/>
            <person name="Rast P."/>
            <person name="Oberbeckmann S."/>
            <person name="Bunk B."/>
            <person name="Jeske O."/>
            <person name="Meyerdierks A."/>
            <person name="Storesund J.E."/>
            <person name="Kallscheuer N."/>
            <person name="Luecker S."/>
            <person name="Lage O.M."/>
            <person name="Pohl T."/>
            <person name="Merkel B.J."/>
            <person name="Hornburger P."/>
            <person name="Mueller R.-W."/>
            <person name="Bruemmer F."/>
            <person name="Labrenz M."/>
            <person name="Spormann A.M."/>
            <person name="Op Den Camp H."/>
            <person name="Overmann J."/>
            <person name="Amann R."/>
            <person name="Jetten M.S.M."/>
            <person name="Mascher T."/>
            <person name="Medema M.H."/>
            <person name="Devos D.P."/>
            <person name="Kaster A.-K."/>
            <person name="Ovreas L."/>
            <person name="Rohde M."/>
            <person name="Galperin M.Y."/>
            <person name="Jogler C."/>
        </authorList>
    </citation>
    <scope>NUCLEOTIDE SEQUENCE [LARGE SCALE GENOMIC DNA]</scope>
    <source>
        <strain evidence="1 2">Pla100</strain>
    </source>
</reference>
<dbReference type="AlphaFoldDB" id="A0A5C6AU58"/>
<evidence type="ECO:0000313" key="2">
    <source>
        <dbReference type="Proteomes" id="UP000316213"/>
    </source>
</evidence>
<dbReference type="EMBL" id="SJPM01000002">
    <property type="protein sequence ID" value="TWU01694.1"/>
    <property type="molecule type" value="Genomic_DNA"/>
</dbReference>
<organism evidence="1 2">
    <name type="scientific">Neorhodopirellula pilleata</name>
    <dbReference type="NCBI Taxonomy" id="2714738"/>
    <lineage>
        <taxon>Bacteria</taxon>
        <taxon>Pseudomonadati</taxon>
        <taxon>Planctomycetota</taxon>
        <taxon>Planctomycetia</taxon>
        <taxon>Pirellulales</taxon>
        <taxon>Pirellulaceae</taxon>
        <taxon>Neorhodopirellula</taxon>
    </lineage>
</organism>
<gene>
    <name evidence="1" type="ORF">Pla100_14290</name>
</gene>
<protein>
    <submittedName>
        <fullName evidence="1">Uncharacterized protein</fullName>
    </submittedName>
</protein>
<name>A0A5C6AU58_9BACT</name>
<sequence length="30" mass="3428">MGCNGGRELTFLRWRVVRAAPLNPTVTRKK</sequence>
<comment type="caution">
    <text evidence="1">The sequence shown here is derived from an EMBL/GenBank/DDBJ whole genome shotgun (WGS) entry which is preliminary data.</text>
</comment>
<accession>A0A5C6AU58</accession>